<gene>
    <name evidence="2" type="ORF">NTA49_06700</name>
</gene>
<keyword evidence="1" id="KW-0732">Signal</keyword>
<dbReference type="SUPFAM" id="SSF49503">
    <property type="entry name" value="Cupredoxins"/>
    <property type="match status" value="1"/>
</dbReference>
<proteinExistence type="predicted"/>
<evidence type="ECO:0000256" key="1">
    <source>
        <dbReference type="SAM" id="SignalP"/>
    </source>
</evidence>
<protein>
    <recommendedName>
        <fullName evidence="4">Plastocyanin</fullName>
    </recommendedName>
</protein>
<accession>A0ABT1YZA3</accession>
<feature type="signal peptide" evidence="1">
    <location>
        <begin position="1"/>
        <end position="24"/>
    </location>
</feature>
<feature type="chain" id="PRO_5045720733" description="Plastocyanin" evidence="1">
    <location>
        <begin position="25"/>
        <end position="123"/>
    </location>
</feature>
<dbReference type="RefSeq" id="WP_258293905.1">
    <property type="nucleotide sequence ID" value="NZ_JANKJG010000003.1"/>
</dbReference>
<evidence type="ECO:0000313" key="2">
    <source>
        <dbReference type="EMBL" id="MCR8826223.1"/>
    </source>
</evidence>
<reference evidence="2" key="1">
    <citation type="submission" date="2022-07" db="EMBL/GenBank/DDBJ databases">
        <title>Pseudosulfitobacter sp. strain AP-MA-4, whole genome sequence.</title>
        <authorList>
            <person name="Jiang Y."/>
        </authorList>
    </citation>
    <scope>NUCLEOTIDE SEQUENCE</scope>
    <source>
        <strain evidence="2">AP-MA-4</strain>
    </source>
</reference>
<organism evidence="2 3">
    <name type="scientific">Pseudosulfitobacter koreensis</name>
    <dbReference type="NCBI Taxonomy" id="2968472"/>
    <lineage>
        <taxon>Bacteria</taxon>
        <taxon>Pseudomonadati</taxon>
        <taxon>Pseudomonadota</taxon>
        <taxon>Alphaproteobacteria</taxon>
        <taxon>Rhodobacterales</taxon>
        <taxon>Roseobacteraceae</taxon>
        <taxon>Pseudosulfitobacter</taxon>
    </lineage>
</organism>
<dbReference type="Proteomes" id="UP001165396">
    <property type="component" value="Unassembled WGS sequence"/>
</dbReference>
<name>A0ABT1YZA3_9RHOB</name>
<dbReference type="InterPro" id="IPR008972">
    <property type="entry name" value="Cupredoxin"/>
</dbReference>
<evidence type="ECO:0000313" key="3">
    <source>
        <dbReference type="Proteomes" id="UP001165396"/>
    </source>
</evidence>
<sequence>MLHSIKVLAIAASFSAVLAPAAHAEGQTHTVMVLGAAFFPQITYVTPGDVVNFVNATETEQSIVAQDDGWSVGPLAAQGEQSVLISDGMATDFFIVDTSAEGAETGEAPASGSISFNSALLRD</sequence>
<dbReference type="EMBL" id="JANKJG010000003">
    <property type="protein sequence ID" value="MCR8826223.1"/>
    <property type="molecule type" value="Genomic_DNA"/>
</dbReference>
<comment type="caution">
    <text evidence="2">The sequence shown here is derived from an EMBL/GenBank/DDBJ whole genome shotgun (WGS) entry which is preliminary data.</text>
</comment>
<evidence type="ECO:0008006" key="4">
    <source>
        <dbReference type="Google" id="ProtNLM"/>
    </source>
</evidence>
<keyword evidence="3" id="KW-1185">Reference proteome</keyword>